<dbReference type="EMBL" id="WODC01000004">
    <property type="protein sequence ID" value="MUM77626.1"/>
    <property type="molecule type" value="Genomic_DNA"/>
</dbReference>
<dbReference type="Proteomes" id="UP000461162">
    <property type="component" value="Unassembled WGS sequence"/>
</dbReference>
<evidence type="ECO:0000256" key="1">
    <source>
        <dbReference type="SAM" id="MobiDB-lite"/>
    </source>
</evidence>
<dbReference type="Gene3D" id="3.40.50.620">
    <property type="entry name" value="HUPs"/>
    <property type="match status" value="1"/>
</dbReference>
<feature type="domain" description="Asparagine synthetase" evidence="2">
    <location>
        <begin position="50"/>
        <end position="130"/>
    </location>
</feature>
<reference evidence="3 4" key="1">
    <citation type="submission" date="2019-11" db="EMBL/GenBank/DDBJ databases">
        <title>Pseudodesulfovibrio alkaliphilus, sp. nov., an alkaliphilic sulfate-reducing bacteria from mud volcano of Taman peninsula, Russia.</title>
        <authorList>
            <person name="Frolova A."/>
            <person name="Merkel A.Y."/>
            <person name="Slobodkin A.I."/>
        </authorList>
    </citation>
    <scope>NUCLEOTIDE SEQUENCE [LARGE SCALE GENOMIC DNA]</scope>
    <source>
        <strain evidence="3 4">F-1</strain>
    </source>
</reference>
<evidence type="ECO:0000313" key="4">
    <source>
        <dbReference type="Proteomes" id="UP000461162"/>
    </source>
</evidence>
<dbReference type="InterPro" id="IPR052188">
    <property type="entry name" value="Ni-pincer_cofactor_biosynth"/>
</dbReference>
<feature type="compositionally biased region" description="Basic residues" evidence="1">
    <location>
        <begin position="8"/>
        <end position="21"/>
    </location>
</feature>
<evidence type="ECO:0000259" key="2">
    <source>
        <dbReference type="Pfam" id="PF00733"/>
    </source>
</evidence>
<protein>
    <recommendedName>
        <fullName evidence="2">Asparagine synthetase domain-containing protein</fullName>
    </recommendedName>
</protein>
<gene>
    <name evidence="3" type="ORF">GKC30_08275</name>
</gene>
<organism evidence="3 4">
    <name type="scientific">Pseudodesulfovibrio alkaliphilus</name>
    <dbReference type="NCBI Taxonomy" id="2661613"/>
    <lineage>
        <taxon>Bacteria</taxon>
        <taxon>Pseudomonadati</taxon>
        <taxon>Thermodesulfobacteriota</taxon>
        <taxon>Desulfovibrionia</taxon>
        <taxon>Desulfovibrionales</taxon>
        <taxon>Desulfovibrionaceae</taxon>
    </lineage>
</organism>
<dbReference type="GO" id="GO:0006529">
    <property type="term" value="P:asparagine biosynthetic process"/>
    <property type="evidence" value="ECO:0007669"/>
    <property type="project" value="InterPro"/>
</dbReference>
<dbReference type="PANTHER" id="PTHR43169:SF2">
    <property type="entry name" value="NAD_GMP SYNTHASE DOMAIN-CONTAINING PROTEIN"/>
    <property type="match status" value="1"/>
</dbReference>
<dbReference type="PANTHER" id="PTHR43169">
    <property type="entry name" value="EXSB FAMILY PROTEIN"/>
    <property type="match status" value="1"/>
</dbReference>
<dbReference type="GO" id="GO:0004066">
    <property type="term" value="F:asparagine synthase (glutamine-hydrolyzing) activity"/>
    <property type="evidence" value="ECO:0007669"/>
    <property type="project" value="InterPro"/>
</dbReference>
<dbReference type="Pfam" id="PF00733">
    <property type="entry name" value="Asn_synthase"/>
    <property type="match status" value="1"/>
</dbReference>
<keyword evidence="4" id="KW-1185">Reference proteome</keyword>
<sequence length="303" mass="33175">MVAGYRARVPKSNHAGRARARQQRKIGCRRYGMGCCRAMGTVGFGMELKSLIEAMVRQSKQDDQLVIALSGGVDSGLVAAAAQAAWHCGAHGPPPLAVTVQSELTAQRDFERAGAVARHIGIRHAVITLRMLEIEAVRDNGTDRCYHCKLALFDSIRRNVGENCVIADGTNGDDDPARPGLRAAKERGVLHPLKRLGIDKARVRRLARAAGLPNWNEPSESCLATRLAPSIALTREGLAKVERLESFWIGLGVEAVRVRHDDLVATVEYPMQYAGIIEKNRDPFLGVIRSAGLRSVQYREWSP</sequence>
<dbReference type="InterPro" id="IPR014729">
    <property type="entry name" value="Rossmann-like_a/b/a_fold"/>
</dbReference>
<proteinExistence type="predicted"/>
<comment type="caution">
    <text evidence="3">The sequence shown here is derived from an EMBL/GenBank/DDBJ whole genome shotgun (WGS) entry which is preliminary data.</text>
</comment>
<dbReference type="SUPFAM" id="SSF52402">
    <property type="entry name" value="Adenine nucleotide alpha hydrolases-like"/>
    <property type="match status" value="1"/>
</dbReference>
<evidence type="ECO:0000313" key="3">
    <source>
        <dbReference type="EMBL" id="MUM77626.1"/>
    </source>
</evidence>
<name>A0A7K1KNF2_9BACT</name>
<dbReference type="AlphaFoldDB" id="A0A7K1KNF2"/>
<dbReference type="InterPro" id="IPR001962">
    <property type="entry name" value="Asn_synthase"/>
</dbReference>
<accession>A0A7K1KNF2</accession>
<feature type="region of interest" description="Disordered" evidence="1">
    <location>
        <begin position="1"/>
        <end position="21"/>
    </location>
</feature>